<keyword evidence="2 6" id="KW-0732">Signal</keyword>
<feature type="chain" id="PRO_5017479862" evidence="6">
    <location>
        <begin position="23"/>
        <end position="773"/>
    </location>
</feature>
<evidence type="ECO:0000259" key="7">
    <source>
        <dbReference type="Pfam" id="PF07773"/>
    </source>
</evidence>
<keyword evidence="3" id="KW-0970">Cilium biogenesis/degradation</keyword>
<dbReference type="Pfam" id="PF25752">
    <property type="entry name" value="DUF1619_N"/>
    <property type="match status" value="1"/>
</dbReference>
<keyword evidence="4" id="KW-0325">Glycoprotein</keyword>
<dbReference type="Proteomes" id="UP000265515">
    <property type="component" value="Unassembled WGS sequence"/>
</dbReference>
<dbReference type="PANTHER" id="PTHR14611">
    <property type="entry name" value="TECTONIC FAMILY MEMBER"/>
    <property type="match status" value="1"/>
</dbReference>
<dbReference type="OMA" id="LNGAQIC"/>
<dbReference type="OrthoDB" id="2104337at2759"/>
<feature type="domain" description="Tectonic-1-3" evidence="7">
    <location>
        <begin position="443"/>
        <end position="608"/>
    </location>
</feature>
<accession>A0A388KU63</accession>
<dbReference type="InterPro" id="IPR057724">
    <property type="entry name" value="TCTN1-3_N"/>
</dbReference>
<dbReference type="InterPro" id="IPR011677">
    <property type="entry name" value="TCTN1-3_dom"/>
</dbReference>
<evidence type="ECO:0000256" key="2">
    <source>
        <dbReference type="ARBA" id="ARBA00022729"/>
    </source>
</evidence>
<dbReference type="STRING" id="69332.A0A388KU63"/>
<evidence type="ECO:0000313" key="10">
    <source>
        <dbReference type="Proteomes" id="UP000265515"/>
    </source>
</evidence>
<feature type="domain" description="Tectonic-1-3 N-terminal" evidence="8">
    <location>
        <begin position="280"/>
        <end position="342"/>
    </location>
</feature>
<comment type="similarity">
    <text evidence="1">Belongs to the tectonic family.</text>
</comment>
<evidence type="ECO:0000256" key="6">
    <source>
        <dbReference type="SAM" id="SignalP"/>
    </source>
</evidence>
<evidence type="ECO:0000256" key="3">
    <source>
        <dbReference type="ARBA" id="ARBA00022794"/>
    </source>
</evidence>
<feature type="compositionally biased region" description="Acidic residues" evidence="5">
    <location>
        <begin position="203"/>
        <end position="216"/>
    </location>
</feature>
<evidence type="ECO:0000256" key="1">
    <source>
        <dbReference type="ARBA" id="ARBA00007633"/>
    </source>
</evidence>
<evidence type="ECO:0000313" key="9">
    <source>
        <dbReference type="EMBL" id="GBG73605.1"/>
    </source>
</evidence>
<dbReference type="AlphaFoldDB" id="A0A388KU63"/>
<feature type="compositionally biased region" description="Gly residues" evidence="5">
    <location>
        <begin position="227"/>
        <end position="249"/>
    </location>
</feature>
<feature type="region of interest" description="Disordered" evidence="5">
    <location>
        <begin position="160"/>
        <end position="255"/>
    </location>
</feature>
<feature type="compositionally biased region" description="Pro residues" evidence="5">
    <location>
        <begin position="182"/>
        <end position="202"/>
    </location>
</feature>
<sequence>MRDRKDRFFFLALLSALRKCSAVDVQFTVAVIIFLWISLAVARAEINGSDLLMLLPPQGLMMPAESPAETDPPFATDLPATNRTLSQIDLAPSYTFQVAEAPVPTPSLISSPVLGREMARHSGPRWQKPEPPRPSAQQVTEDAAYKPALLFNSSKYKTKKGGFHHANEDDDEDNPTGYAGPGSPPRPPLPLPSPPLLPGPPPPEEEGGGETGDDGSDMWKQPPPAGEGTGGESDYGGGSDGTPGSGGDDGNVVLPHTCPIDWNNVPAKVDATGKNKVHLTGLQACECDLTAIGCDPNCCCDTQDCRKTETALFTGCLPEGRPPPALHYCLPRSSVAKVNLKHSGGLAVVRSVSPSGGLISNQFCIARDNNPELGHFFLDPPPADSEAMEYAIASSPVYSSFWRAPARTVKSSTTIELRVNDSIPAAHMAESTRGGARLMPANNWGVWALPSSLASGYCSPVHPVGFLNDVETSCTIATTAANLPFACTKFLDGSHFVRTLWIGRNGQAWPPNQDRFVPVQLIRVLQLHPATGDLITVNVGSFANSFPSSVYEAGSSTCRNSLAEAAYRVIHDGAGSVVGVDATLTVTEVQANIYGLVVAPQRFSVKFYRQGTVDLVRPRSGNPGYRHGLPVLAGVRTDNAQTKKVAVACFVDGLPIPKGNPVTGLCSPSQRTHVKFGGNAMVSCSISMTRAQLRDFCSGAIGSAIPSRPAISIQLLTGLLSSTGPRILVGRWGSSDPNNVDEWLDLVVVPTQDVMKWSEEMSTCSQLVSGLRF</sequence>
<feature type="region of interest" description="Disordered" evidence="5">
    <location>
        <begin position="115"/>
        <end position="140"/>
    </location>
</feature>
<keyword evidence="10" id="KW-1185">Reference proteome</keyword>
<protein>
    <submittedName>
        <fullName evidence="9">Uncharacterized protein</fullName>
    </submittedName>
</protein>
<comment type="caution">
    <text evidence="9">The sequence shown here is derived from an EMBL/GenBank/DDBJ whole genome shotgun (WGS) entry which is preliminary data.</text>
</comment>
<evidence type="ECO:0000259" key="8">
    <source>
        <dbReference type="Pfam" id="PF25752"/>
    </source>
</evidence>
<dbReference type="PANTHER" id="PTHR14611:SF2">
    <property type="entry name" value="TECTONIC"/>
    <property type="match status" value="1"/>
</dbReference>
<dbReference type="GO" id="GO:0030030">
    <property type="term" value="P:cell projection organization"/>
    <property type="evidence" value="ECO:0007669"/>
    <property type="project" value="UniProtKB-KW"/>
</dbReference>
<evidence type="ECO:0000256" key="5">
    <source>
        <dbReference type="SAM" id="MobiDB-lite"/>
    </source>
</evidence>
<dbReference type="InterPro" id="IPR040354">
    <property type="entry name" value="TCTN1-3"/>
</dbReference>
<proteinExistence type="inferred from homology"/>
<evidence type="ECO:0000256" key="4">
    <source>
        <dbReference type="ARBA" id="ARBA00023180"/>
    </source>
</evidence>
<dbReference type="Gramene" id="GBG73605">
    <property type="protein sequence ID" value="GBG73605"/>
    <property type="gene ID" value="CBR_g16948"/>
</dbReference>
<organism evidence="9 10">
    <name type="scientific">Chara braunii</name>
    <name type="common">Braun's stonewort</name>
    <dbReference type="NCBI Taxonomy" id="69332"/>
    <lineage>
        <taxon>Eukaryota</taxon>
        <taxon>Viridiplantae</taxon>
        <taxon>Streptophyta</taxon>
        <taxon>Charophyceae</taxon>
        <taxon>Charales</taxon>
        <taxon>Characeae</taxon>
        <taxon>Chara</taxon>
    </lineage>
</organism>
<dbReference type="EMBL" id="BFEA01000186">
    <property type="protein sequence ID" value="GBG73605.1"/>
    <property type="molecule type" value="Genomic_DNA"/>
</dbReference>
<gene>
    <name evidence="9" type="ORF">CBR_g16948</name>
</gene>
<name>A0A388KU63_CHABU</name>
<dbReference type="Pfam" id="PF07773">
    <property type="entry name" value="TCTN_DUF1619"/>
    <property type="match status" value="1"/>
</dbReference>
<feature type="signal peptide" evidence="6">
    <location>
        <begin position="1"/>
        <end position="22"/>
    </location>
</feature>
<reference evidence="9 10" key="1">
    <citation type="journal article" date="2018" name="Cell">
        <title>The Chara Genome: Secondary Complexity and Implications for Plant Terrestrialization.</title>
        <authorList>
            <person name="Nishiyama T."/>
            <person name="Sakayama H."/>
            <person name="Vries J.D."/>
            <person name="Buschmann H."/>
            <person name="Saint-Marcoux D."/>
            <person name="Ullrich K.K."/>
            <person name="Haas F.B."/>
            <person name="Vanderstraeten L."/>
            <person name="Becker D."/>
            <person name="Lang D."/>
            <person name="Vosolsobe S."/>
            <person name="Rombauts S."/>
            <person name="Wilhelmsson P.K.I."/>
            <person name="Janitza P."/>
            <person name="Kern R."/>
            <person name="Heyl A."/>
            <person name="Rumpler F."/>
            <person name="Villalobos L.I.A.C."/>
            <person name="Clay J.M."/>
            <person name="Skokan R."/>
            <person name="Toyoda A."/>
            <person name="Suzuki Y."/>
            <person name="Kagoshima H."/>
            <person name="Schijlen E."/>
            <person name="Tajeshwar N."/>
            <person name="Catarino B."/>
            <person name="Hetherington A.J."/>
            <person name="Saltykova A."/>
            <person name="Bonnot C."/>
            <person name="Breuninger H."/>
            <person name="Symeonidi A."/>
            <person name="Radhakrishnan G.V."/>
            <person name="Van Nieuwerburgh F."/>
            <person name="Deforce D."/>
            <person name="Chang C."/>
            <person name="Karol K.G."/>
            <person name="Hedrich R."/>
            <person name="Ulvskov P."/>
            <person name="Glockner G."/>
            <person name="Delwiche C.F."/>
            <person name="Petrasek J."/>
            <person name="Van de Peer Y."/>
            <person name="Friml J."/>
            <person name="Beilby M."/>
            <person name="Dolan L."/>
            <person name="Kohara Y."/>
            <person name="Sugano S."/>
            <person name="Fujiyama A."/>
            <person name="Delaux P.-M."/>
            <person name="Quint M."/>
            <person name="TheiBen G."/>
            <person name="Hagemann M."/>
            <person name="Harholt J."/>
            <person name="Dunand C."/>
            <person name="Zachgo S."/>
            <person name="Langdale J."/>
            <person name="Maumus F."/>
            <person name="Straeten D.V.D."/>
            <person name="Gould S.B."/>
            <person name="Rensing S.A."/>
        </authorList>
    </citation>
    <scope>NUCLEOTIDE SEQUENCE [LARGE SCALE GENOMIC DNA]</scope>
    <source>
        <strain evidence="9 10">S276</strain>
    </source>
</reference>